<dbReference type="KEGG" id="cthd:CDO33_08470"/>
<keyword evidence="4" id="KW-0479">Metal-binding</keyword>
<evidence type="ECO:0000313" key="8">
    <source>
        <dbReference type="EMBL" id="PNT99756.1"/>
    </source>
</evidence>
<feature type="domain" description="Radical SAM core" evidence="7">
    <location>
        <begin position="1"/>
        <end position="235"/>
    </location>
</feature>
<reference evidence="8 9" key="1">
    <citation type="submission" date="2017-06" db="EMBL/GenBank/DDBJ databases">
        <title>Investigating the central metabolism of Clostridium thermosuccinogenes.</title>
        <authorList>
            <person name="Koendjbiharie J.G."/>
            <person name="van Kranenburg R."/>
        </authorList>
    </citation>
    <scope>NUCLEOTIDE SEQUENCE [LARGE SCALE GENOMIC DNA]</scope>
    <source>
        <strain evidence="8 9">DSM 5806</strain>
    </source>
</reference>
<comment type="cofactor">
    <cofactor evidence="1">
        <name>[4Fe-4S] cluster</name>
        <dbReference type="ChEBI" id="CHEBI:49883"/>
    </cofactor>
</comment>
<dbReference type="GO" id="GO:0003824">
    <property type="term" value="F:catalytic activity"/>
    <property type="evidence" value="ECO:0007669"/>
    <property type="project" value="InterPro"/>
</dbReference>
<keyword evidence="2" id="KW-0004">4Fe-4S</keyword>
<dbReference type="Pfam" id="PF16199">
    <property type="entry name" value="Radical_SAM_C"/>
    <property type="match status" value="1"/>
</dbReference>
<evidence type="ECO:0000256" key="5">
    <source>
        <dbReference type="ARBA" id="ARBA00023004"/>
    </source>
</evidence>
<dbReference type="PANTHER" id="PTHR11135">
    <property type="entry name" value="HISTONE ACETYLTRANSFERASE-RELATED"/>
    <property type="match status" value="1"/>
</dbReference>
<dbReference type="GO" id="GO:0046872">
    <property type="term" value="F:metal ion binding"/>
    <property type="evidence" value="ECO:0007669"/>
    <property type="project" value="UniProtKB-KW"/>
</dbReference>
<dbReference type="InterPro" id="IPR058240">
    <property type="entry name" value="rSAM_sf"/>
</dbReference>
<dbReference type="PROSITE" id="PS51918">
    <property type="entry name" value="RADICAL_SAM"/>
    <property type="match status" value="1"/>
</dbReference>
<gene>
    <name evidence="8" type="ORF">CDQ84_07885</name>
</gene>
<dbReference type="PANTHER" id="PTHR11135:SF0">
    <property type="entry name" value="ELONGATOR COMPLEX PROTEIN 3"/>
    <property type="match status" value="1"/>
</dbReference>
<dbReference type="InterPro" id="IPR007197">
    <property type="entry name" value="rSAM"/>
</dbReference>
<dbReference type="OrthoDB" id="9815044at2"/>
<dbReference type="SMART" id="SM00729">
    <property type="entry name" value="Elp3"/>
    <property type="match status" value="1"/>
</dbReference>
<sequence>MKSRHIVIPVFVPHKGCPFDCIYCNQRTISGQVREMTMQEMRKIIEDNLSTVKNQDYVEIGFYGGSFTGIEKDRQIEYLETANRYVKAGKVKALRLSTRPDYINAEILEYLKKYNVATIELGVQSLDQEVLDKSCRGHSVEDVIKASGMIREYGINLGLQTMIGLPGDNAEKDIDTARKVIALKPDIVRIYPTLVIKGTYLEKMYNEGKYKPLSLEDASSICAELLDMYEANGINVIRVGLQPTNNINEDMDVVAGPFHPAFRQLVESKRLLWRMEKQIKEKNLEGREEIIIYAGKGKISDVIGQKRANINYLAKTYNFKRILVKENNSLDIIVKG</sequence>
<dbReference type="SFLD" id="SFLDG01082">
    <property type="entry name" value="B12-binding_domain_containing"/>
    <property type="match status" value="1"/>
</dbReference>
<comment type="caution">
    <text evidence="8">The sequence shown here is derived from an EMBL/GenBank/DDBJ whole genome shotgun (WGS) entry which is preliminary data.</text>
</comment>
<dbReference type="RefSeq" id="WP_103081189.1">
    <property type="nucleotide sequence ID" value="NZ_CP021850.1"/>
</dbReference>
<protein>
    <submittedName>
        <fullName evidence="8">Radical SAM protein</fullName>
    </submittedName>
</protein>
<dbReference type="InterPro" id="IPR023404">
    <property type="entry name" value="rSAM_horseshoe"/>
</dbReference>
<name>A0A2K2FG80_9CLOT</name>
<evidence type="ECO:0000259" key="7">
    <source>
        <dbReference type="PROSITE" id="PS51918"/>
    </source>
</evidence>
<keyword evidence="3" id="KW-0949">S-adenosyl-L-methionine</keyword>
<dbReference type="AlphaFoldDB" id="A0A2K2FG80"/>
<evidence type="ECO:0000313" key="9">
    <source>
        <dbReference type="Proteomes" id="UP000236151"/>
    </source>
</evidence>
<organism evidence="8 9">
    <name type="scientific">Clostridium thermosuccinogenes</name>
    <dbReference type="NCBI Taxonomy" id="84032"/>
    <lineage>
        <taxon>Bacteria</taxon>
        <taxon>Bacillati</taxon>
        <taxon>Bacillota</taxon>
        <taxon>Clostridia</taxon>
        <taxon>Eubacteriales</taxon>
        <taxon>Clostridiaceae</taxon>
        <taxon>Clostridium</taxon>
    </lineage>
</organism>
<evidence type="ECO:0000256" key="6">
    <source>
        <dbReference type="ARBA" id="ARBA00023014"/>
    </source>
</evidence>
<dbReference type="SUPFAM" id="SSF102114">
    <property type="entry name" value="Radical SAM enzymes"/>
    <property type="match status" value="1"/>
</dbReference>
<dbReference type="GO" id="GO:0051539">
    <property type="term" value="F:4 iron, 4 sulfur cluster binding"/>
    <property type="evidence" value="ECO:0007669"/>
    <property type="project" value="UniProtKB-KW"/>
</dbReference>
<dbReference type="InterPro" id="IPR032432">
    <property type="entry name" value="Radical_SAM_C"/>
</dbReference>
<accession>A0A2K2FG80</accession>
<keyword evidence="5" id="KW-0408">Iron</keyword>
<dbReference type="EMBL" id="NIOJ01000016">
    <property type="protein sequence ID" value="PNT99756.1"/>
    <property type="molecule type" value="Genomic_DNA"/>
</dbReference>
<dbReference type="InterPro" id="IPR039661">
    <property type="entry name" value="ELP3"/>
</dbReference>
<dbReference type="Pfam" id="PF04055">
    <property type="entry name" value="Radical_SAM"/>
    <property type="match status" value="1"/>
</dbReference>
<dbReference type="GO" id="GO:0002926">
    <property type="term" value="P:tRNA wobble base 5-methoxycarbonylmethyl-2-thiouridinylation"/>
    <property type="evidence" value="ECO:0007669"/>
    <property type="project" value="TreeGrafter"/>
</dbReference>
<dbReference type="SFLD" id="SFLDS00029">
    <property type="entry name" value="Radical_SAM"/>
    <property type="match status" value="1"/>
</dbReference>
<dbReference type="InterPro" id="IPR006638">
    <property type="entry name" value="Elp3/MiaA/NifB-like_rSAM"/>
</dbReference>
<evidence type="ECO:0000256" key="1">
    <source>
        <dbReference type="ARBA" id="ARBA00001966"/>
    </source>
</evidence>
<dbReference type="Proteomes" id="UP000236151">
    <property type="component" value="Unassembled WGS sequence"/>
</dbReference>
<evidence type="ECO:0000256" key="3">
    <source>
        <dbReference type="ARBA" id="ARBA00022691"/>
    </source>
</evidence>
<proteinExistence type="predicted"/>
<dbReference type="Gene3D" id="3.80.30.20">
    <property type="entry name" value="tm_1862 like domain"/>
    <property type="match status" value="1"/>
</dbReference>
<keyword evidence="9" id="KW-1185">Reference proteome</keyword>
<dbReference type="SFLD" id="SFLDG01086">
    <property type="entry name" value="elongater_protein-like"/>
    <property type="match status" value="1"/>
</dbReference>
<dbReference type="CDD" id="cd01335">
    <property type="entry name" value="Radical_SAM"/>
    <property type="match status" value="1"/>
</dbReference>
<dbReference type="GO" id="GO:0005737">
    <property type="term" value="C:cytoplasm"/>
    <property type="evidence" value="ECO:0007669"/>
    <property type="project" value="TreeGrafter"/>
</dbReference>
<keyword evidence="6" id="KW-0411">Iron-sulfur</keyword>
<evidence type="ECO:0000256" key="4">
    <source>
        <dbReference type="ARBA" id="ARBA00022723"/>
    </source>
</evidence>
<evidence type="ECO:0000256" key="2">
    <source>
        <dbReference type="ARBA" id="ARBA00022485"/>
    </source>
</evidence>